<comment type="caution">
    <text evidence="2">The sequence shown here is derived from an EMBL/GenBank/DDBJ whole genome shotgun (WGS) entry which is preliminary data.</text>
</comment>
<dbReference type="PANTHER" id="PTHR23227:SF67">
    <property type="entry name" value="CRANIOFACIAL DEVELOPMENT PROTEIN 2-LIKE"/>
    <property type="match status" value="1"/>
</dbReference>
<reference evidence="2" key="1">
    <citation type="journal article" date="2022" name="Int. J. Mol. Sci.">
        <title>Draft Genome of Tanacetum Coccineum: Genomic Comparison of Closely Related Tanacetum-Family Plants.</title>
        <authorList>
            <person name="Yamashiro T."/>
            <person name="Shiraishi A."/>
            <person name="Nakayama K."/>
            <person name="Satake H."/>
        </authorList>
    </citation>
    <scope>NUCLEOTIDE SEQUENCE</scope>
</reference>
<evidence type="ECO:0000313" key="3">
    <source>
        <dbReference type="Proteomes" id="UP001151760"/>
    </source>
</evidence>
<accession>A0ABQ5AXV0</accession>
<gene>
    <name evidence="2" type="ORF">Tco_0841009</name>
</gene>
<protein>
    <submittedName>
        <fullName evidence="2">Craniofacial development protein 2</fullName>
    </submittedName>
</protein>
<dbReference type="CDD" id="cd09076">
    <property type="entry name" value="L1-EN"/>
    <property type="match status" value="1"/>
</dbReference>
<dbReference type="Pfam" id="PF03372">
    <property type="entry name" value="Exo_endo_phos"/>
    <property type="match status" value="1"/>
</dbReference>
<proteinExistence type="predicted"/>
<reference evidence="2" key="2">
    <citation type="submission" date="2022-01" db="EMBL/GenBank/DDBJ databases">
        <authorList>
            <person name="Yamashiro T."/>
            <person name="Shiraishi A."/>
            <person name="Satake H."/>
            <person name="Nakayama K."/>
        </authorList>
    </citation>
    <scope>NUCLEOTIDE SEQUENCE</scope>
</reference>
<dbReference type="PANTHER" id="PTHR23227">
    <property type="entry name" value="BUCENTAUR RELATED"/>
    <property type="match status" value="1"/>
</dbReference>
<dbReference type="SUPFAM" id="SSF56219">
    <property type="entry name" value="DNase I-like"/>
    <property type="match status" value="1"/>
</dbReference>
<sequence length="482" mass="54352">MGKLLELVDALERHKVDIACFQETKWKGSSNKEGNGYKIWYSGSPTARNGVGVILKACLKDKVVHVNRCSDRIISLTLVIDGETINVISAYAPQVGLSEVEKKTFWDSLDKVVGEFPTDQRLILGGDLNGHIGATTEGYAGVHGGFGYGVRNEEGRVILDFATAHDLGVVNSYLKKRGHHLITFQSGGRCTKIDYLFVRRGDLRACKDYRVFPRQACSSQHSLLALDILFKSVQRMRFAEGVSRQVEVLATSDADSMWNILASNIKDTANDTLGVAIGSFKTHTPRRESWRLCEEVQSIITVKQARFKELLLCREGNQEERLRAQESESEGREDVVDPSRRPHFDCYYSRISQAEVKTALQKMGRNKAVGPDQINKVVGLDQIPIEAWRSLGDEGIIWLTSLFNKIFTSAKMPEEWRLGEVIPIFKNKGDAQVCSNYRGIKLLSHTMKLWGRVIKREDCKERLWCLRTSSVLCLDDPQYTPY</sequence>
<dbReference type="Proteomes" id="UP001151760">
    <property type="component" value="Unassembled WGS sequence"/>
</dbReference>
<dbReference type="EMBL" id="BQNB010012677">
    <property type="protein sequence ID" value="GJT06547.1"/>
    <property type="molecule type" value="Genomic_DNA"/>
</dbReference>
<dbReference type="InterPro" id="IPR036691">
    <property type="entry name" value="Endo/exonu/phosph_ase_sf"/>
</dbReference>
<keyword evidence="3" id="KW-1185">Reference proteome</keyword>
<dbReference type="Gene3D" id="3.60.10.10">
    <property type="entry name" value="Endonuclease/exonuclease/phosphatase"/>
    <property type="match status" value="1"/>
</dbReference>
<feature type="domain" description="Endonuclease/exonuclease/phosphatase" evidence="1">
    <location>
        <begin position="4"/>
        <end position="204"/>
    </location>
</feature>
<dbReference type="InterPro" id="IPR027124">
    <property type="entry name" value="Swc5/CFDP1/2"/>
</dbReference>
<evidence type="ECO:0000313" key="2">
    <source>
        <dbReference type="EMBL" id="GJT06547.1"/>
    </source>
</evidence>
<organism evidence="2 3">
    <name type="scientific">Tanacetum coccineum</name>
    <dbReference type="NCBI Taxonomy" id="301880"/>
    <lineage>
        <taxon>Eukaryota</taxon>
        <taxon>Viridiplantae</taxon>
        <taxon>Streptophyta</taxon>
        <taxon>Embryophyta</taxon>
        <taxon>Tracheophyta</taxon>
        <taxon>Spermatophyta</taxon>
        <taxon>Magnoliopsida</taxon>
        <taxon>eudicotyledons</taxon>
        <taxon>Gunneridae</taxon>
        <taxon>Pentapetalae</taxon>
        <taxon>asterids</taxon>
        <taxon>campanulids</taxon>
        <taxon>Asterales</taxon>
        <taxon>Asteraceae</taxon>
        <taxon>Asteroideae</taxon>
        <taxon>Anthemideae</taxon>
        <taxon>Anthemidinae</taxon>
        <taxon>Tanacetum</taxon>
    </lineage>
</organism>
<dbReference type="InterPro" id="IPR005135">
    <property type="entry name" value="Endo/exonuclease/phosphatase"/>
</dbReference>
<evidence type="ECO:0000259" key="1">
    <source>
        <dbReference type="Pfam" id="PF03372"/>
    </source>
</evidence>
<name>A0ABQ5AXV0_9ASTR</name>